<dbReference type="PANTHER" id="PTHR43065:SF42">
    <property type="entry name" value="TWO-COMPONENT SENSOR PPRA"/>
    <property type="match status" value="1"/>
</dbReference>
<proteinExistence type="predicted"/>
<dbReference type="SUPFAM" id="SSF55874">
    <property type="entry name" value="ATPase domain of HSP90 chaperone/DNA topoisomerase II/histidine kinase"/>
    <property type="match status" value="1"/>
</dbReference>
<dbReference type="PANTHER" id="PTHR43065">
    <property type="entry name" value="SENSOR HISTIDINE KINASE"/>
    <property type="match status" value="1"/>
</dbReference>
<dbReference type="GO" id="GO:0016772">
    <property type="term" value="F:transferase activity, transferring phosphorus-containing groups"/>
    <property type="evidence" value="ECO:0007669"/>
    <property type="project" value="InterPro"/>
</dbReference>
<accession>A0A383BYP7</accession>
<evidence type="ECO:0000313" key="2">
    <source>
        <dbReference type="EMBL" id="SVE25044.1"/>
    </source>
</evidence>
<feature type="domain" description="Histidine kinase" evidence="1">
    <location>
        <begin position="1"/>
        <end position="100"/>
    </location>
</feature>
<dbReference type="EMBL" id="UINC01204360">
    <property type="protein sequence ID" value="SVE25044.1"/>
    <property type="molecule type" value="Genomic_DNA"/>
</dbReference>
<protein>
    <recommendedName>
        <fullName evidence="1">Histidine kinase domain-containing protein</fullName>
    </recommendedName>
</protein>
<dbReference type="InterPro" id="IPR004358">
    <property type="entry name" value="Sig_transdc_His_kin-like_C"/>
</dbReference>
<dbReference type="Gene3D" id="3.30.565.10">
    <property type="entry name" value="Histidine kinase-like ATPase, C-terminal domain"/>
    <property type="match status" value="1"/>
</dbReference>
<reference evidence="2" key="1">
    <citation type="submission" date="2018-05" db="EMBL/GenBank/DDBJ databases">
        <authorList>
            <person name="Lanie J.A."/>
            <person name="Ng W.-L."/>
            <person name="Kazmierczak K.M."/>
            <person name="Andrzejewski T.M."/>
            <person name="Davidsen T.M."/>
            <person name="Wayne K.J."/>
            <person name="Tettelin H."/>
            <person name="Glass J.I."/>
            <person name="Rusch D."/>
            <person name="Podicherti R."/>
            <person name="Tsui H.-C.T."/>
            <person name="Winkler M.E."/>
        </authorList>
    </citation>
    <scope>NUCLEOTIDE SEQUENCE</scope>
</reference>
<dbReference type="SMART" id="SM00387">
    <property type="entry name" value="HATPase_c"/>
    <property type="match status" value="1"/>
</dbReference>
<dbReference type="PRINTS" id="PR00344">
    <property type="entry name" value="BCTRLSENSOR"/>
</dbReference>
<gene>
    <name evidence="2" type="ORF">METZ01_LOCUS477898</name>
</gene>
<dbReference type="InterPro" id="IPR003594">
    <property type="entry name" value="HATPase_dom"/>
</dbReference>
<dbReference type="AlphaFoldDB" id="A0A383BYP7"/>
<name>A0A383BYP7_9ZZZZ</name>
<dbReference type="InterPro" id="IPR005467">
    <property type="entry name" value="His_kinase_dom"/>
</dbReference>
<dbReference type="Pfam" id="PF02518">
    <property type="entry name" value="HATPase_c"/>
    <property type="match status" value="1"/>
</dbReference>
<dbReference type="PROSITE" id="PS50109">
    <property type="entry name" value="HIS_KIN"/>
    <property type="match status" value="1"/>
</dbReference>
<dbReference type="InterPro" id="IPR036890">
    <property type="entry name" value="HATPase_C_sf"/>
</dbReference>
<organism evidence="2">
    <name type="scientific">marine metagenome</name>
    <dbReference type="NCBI Taxonomy" id="408172"/>
    <lineage>
        <taxon>unclassified sequences</taxon>
        <taxon>metagenomes</taxon>
        <taxon>ecological metagenomes</taxon>
    </lineage>
</organism>
<evidence type="ECO:0000259" key="1">
    <source>
        <dbReference type="PROSITE" id="PS50109"/>
    </source>
</evidence>
<feature type="non-terminal residue" evidence="2">
    <location>
        <position position="1"/>
    </location>
</feature>
<sequence length="117" mass="12349">VLTNVILNALDAMPDGGQLHITTETDGDNVIVFVRDTGTGMTDETRRRALEPFFTTKVDVGSGLGLATVRGTVEGWRGRVDIDSQLGVGATVRLTIPAAERQLVADAARSPTEPATS</sequence>